<dbReference type="Proteomes" id="UP000317650">
    <property type="component" value="Chromosome 9"/>
</dbReference>
<evidence type="ECO:0000313" key="6">
    <source>
        <dbReference type="Proteomes" id="UP000317650"/>
    </source>
</evidence>
<dbReference type="CDD" id="cd02440">
    <property type="entry name" value="AdoMet_MTases"/>
    <property type="match status" value="1"/>
</dbReference>
<comment type="caution">
    <text evidence="5">The sequence shown here is derived from an EMBL/GenBank/DDBJ whole genome shotgun (WGS) entry which is preliminary data.</text>
</comment>
<feature type="domain" description="Methyltransferase" evidence="4">
    <location>
        <begin position="103"/>
        <end position="192"/>
    </location>
</feature>
<dbReference type="GO" id="GO:0032259">
    <property type="term" value="P:methylation"/>
    <property type="evidence" value="ECO:0007669"/>
    <property type="project" value="UniProtKB-KW"/>
</dbReference>
<comment type="similarity">
    <text evidence="1">Belongs to the methyltransferase superfamily.</text>
</comment>
<dbReference type="GO" id="GO:0008168">
    <property type="term" value="F:methyltransferase activity"/>
    <property type="evidence" value="ECO:0007669"/>
    <property type="project" value="UniProtKB-KW"/>
</dbReference>
<dbReference type="InterPro" id="IPR025714">
    <property type="entry name" value="Methyltranfer_dom"/>
</dbReference>
<dbReference type="Gene3D" id="3.40.50.150">
    <property type="entry name" value="Vaccinia Virus protein VP39"/>
    <property type="match status" value="1"/>
</dbReference>
<evidence type="ECO:0000256" key="1">
    <source>
        <dbReference type="ARBA" id="ARBA00008361"/>
    </source>
</evidence>
<accession>A0A4S8IGK0</accession>
<keyword evidence="3" id="KW-0808">Transferase</keyword>
<keyword evidence="6" id="KW-1185">Reference proteome</keyword>
<protein>
    <recommendedName>
        <fullName evidence="4">Methyltransferase domain-containing protein</fullName>
    </recommendedName>
</protein>
<dbReference type="Pfam" id="PF13847">
    <property type="entry name" value="Methyltransf_31"/>
    <property type="match status" value="1"/>
</dbReference>
<dbReference type="EMBL" id="PYDT01000010">
    <property type="protein sequence ID" value="THU47417.1"/>
    <property type="molecule type" value="Genomic_DNA"/>
</dbReference>
<dbReference type="AlphaFoldDB" id="A0A4S8IGK0"/>
<reference evidence="5 6" key="1">
    <citation type="journal article" date="2019" name="Nat. Plants">
        <title>Genome sequencing of Musa balbisiana reveals subgenome evolution and function divergence in polyploid bananas.</title>
        <authorList>
            <person name="Yao X."/>
        </authorList>
    </citation>
    <scope>NUCLEOTIDE SEQUENCE [LARGE SCALE GENOMIC DNA]</scope>
    <source>
        <strain evidence="6">cv. DH-PKW</strain>
        <tissue evidence="5">Leaves</tissue>
    </source>
</reference>
<dbReference type="PANTHER" id="PTHR12176:SF79">
    <property type="entry name" value="METHYLTRANSFERASE TYPE 11 DOMAIN-CONTAINING PROTEIN"/>
    <property type="match status" value="1"/>
</dbReference>
<organism evidence="5 6">
    <name type="scientific">Musa balbisiana</name>
    <name type="common">Banana</name>
    <dbReference type="NCBI Taxonomy" id="52838"/>
    <lineage>
        <taxon>Eukaryota</taxon>
        <taxon>Viridiplantae</taxon>
        <taxon>Streptophyta</taxon>
        <taxon>Embryophyta</taxon>
        <taxon>Tracheophyta</taxon>
        <taxon>Spermatophyta</taxon>
        <taxon>Magnoliopsida</taxon>
        <taxon>Liliopsida</taxon>
        <taxon>Zingiberales</taxon>
        <taxon>Musaceae</taxon>
        <taxon>Musa</taxon>
    </lineage>
</organism>
<gene>
    <name evidence="5" type="ORF">C4D60_Mb09t15270</name>
</gene>
<dbReference type="PANTHER" id="PTHR12176">
    <property type="entry name" value="SAM-DEPENDENT METHYLTRANSFERASE SUPERFAMILY PROTEIN"/>
    <property type="match status" value="1"/>
</dbReference>
<evidence type="ECO:0000256" key="2">
    <source>
        <dbReference type="ARBA" id="ARBA00022603"/>
    </source>
</evidence>
<keyword evidence="2" id="KW-0489">Methyltransferase</keyword>
<dbReference type="InterPro" id="IPR029063">
    <property type="entry name" value="SAM-dependent_MTases_sf"/>
</dbReference>
<dbReference type="SUPFAM" id="SSF53335">
    <property type="entry name" value="S-adenosyl-L-methionine-dependent methyltransferases"/>
    <property type="match status" value="1"/>
</dbReference>
<dbReference type="InterPro" id="IPR051419">
    <property type="entry name" value="Lys/N-term_MeTrsfase_sf"/>
</dbReference>
<evidence type="ECO:0000313" key="5">
    <source>
        <dbReference type="EMBL" id="THU47417.1"/>
    </source>
</evidence>
<name>A0A4S8IGK0_MUSBA</name>
<sequence length="278" mass="31946">MTLGTATKHDYGEPSYWDQRYRQYPEPFDWYQKYQSLAPLFDLYLRRSHRLLLVGCGNSGLLSLRPRLLFPPPPTDSSRFASETACSLDGSLGESMFNDGYQDVVNIDVSSIVIEAMQKKHMDKPGLKYIKVDVRDMDPFQSNSFDAVIDKGTLDSLMCGHNALPNATKMLQEVGRQEVLKDKGVYILITYGDPSYRLRMLRDIDLWTINMHVIERIEKSSGQKTWELITPLPLNEDGSSVAAVLRSNPEVHYIYVCIKDESRRWHQSTETNDIRNEQ</sequence>
<evidence type="ECO:0000259" key="4">
    <source>
        <dbReference type="Pfam" id="PF13847"/>
    </source>
</evidence>
<proteinExistence type="inferred from homology"/>
<evidence type="ECO:0000256" key="3">
    <source>
        <dbReference type="ARBA" id="ARBA00022679"/>
    </source>
</evidence>